<dbReference type="GO" id="GO:0006313">
    <property type="term" value="P:DNA transposition"/>
    <property type="evidence" value="ECO:0007669"/>
    <property type="project" value="InterPro"/>
</dbReference>
<proteinExistence type="predicted"/>
<feature type="domain" description="Transposase IS200-like" evidence="2">
    <location>
        <begin position="9"/>
        <end position="123"/>
    </location>
</feature>
<protein>
    <submittedName>
        <fullName evidence="3">Transposase</fullName>
    </submittedName>
</protein>
<evidence type="ECO:0000313" key="4">
    <source>
        <dbReference type="Proteomes" id="UP000464787"/>
    </source>
</evidence>
<reference evidence="3 4" key="1">
    <citation type="submission" date="2020-01" db="EMBL/GenBank/DDBJ databases">
        <title>Genome sequencing of strain KACC 21265.</title>
        <authorList>
            <person name="Heo J."/>
            <person name="Kim S.-J."/>
            <person name="Kim J.-S."/>
            <person name="Hong S.-B."/>
            <person name="Kwon S.-W."/>
        </authorList>
    </citation>
    <scope>NUCLEOTIDE SEQUENCE [LARGE SCALE GENOMIC DNA]</scope>
    <source>
        <strain evidence="3 4">KACC 21265</strain>
    </source>
</reference>
<dbReference type="SUPFAM" id="SSF143422">
    <property type="entry name" value="Transposase IS200-like"/>
    <property type="match status" value="1"/>
</dbReference>
<sequence>MARLPRLTVPGQVHHLILRGNNGQAVFHDDQDRERLLQLLQDHAREFAIAVHGYVLMDNHLQLLLTPVDDRLPRYMQAVGRRYVRYFNDRHGRSGTLWEGRYRSTVIDAQAYLLHAMALLDLKPVAAGLAPQPEAWPWSSHRHYIGRLTDRLVTPHALCWELGNTPFARELAYAELVHAGVPGEVQAQLQGATLGGWALGGSEFLGQLTKTTDRRLTPGNAGRPSPKREKPGA</sequence>
<dbReference type="GO" id="GO:0004803">
    <property type="term" value="F:transposase activity"/>
    <property type="evidence" value="ECO:0007669"/>
    <property type="project" value="InterPro"/>
</dbReference>
<keyword evidence="4" id="KW-1185">Reference proteome</keyword>
<dbReference type="EMBL" id="CP047650">
    <property type="protein sequence ID" value="QHI98210.1"/>
    <property type="molecule type" value="Genomic_DNA"/>
</dbReference>
<gene>
    <name evidence="3" type="ORF">GT347_09530</name>
</gene>
<dbReference type="SMART" id="SM01321">
    <property type="entry name" value="Y1_Tnp"/>
    <property type="match status" value="1"/>
</dbReference>
<dbReference type="KEGG" id="xyk:GT347_09530"/>
<dbReference type="InterPro" id="IPR002686">
    <property type="entry name" value="Transposase_17"/>
</dbReference>
<dbReference type="Gene3D" id="3.30.70.1290">
    <property type="entry name" value="Transposase IS200-like"/>
    <property type="match status" value="1"/>
</dbReference>
<evidence type="ECO:0000313" key="3">
    <source>
        <dbReference type="EMBL" id="QHI98210.1"/>
    </source>
</evidence>
<organism evidence="3 4">
    <name type="scientific">Xylophilus rhododendri</name>
    <dbReference type="NCBI Taxonomy" id="2697032"/>
    <lineage>
        <taxon>Bacteria</taxon>
        <taxon>Pseudomonadati</taxon>
        <taxon>Pseudomonadota</taxon>
        <taxon>Betaproteobacteria</taxon>
        <taxon>Burkholderiales</taxon>
        <taxon>Xylophilus</taxon>
    </lineage>
</organism>
<dbReference type="PANTHER" id="PTHR34322">
    <property type="entry name" value="TRANSPOSASE, Y1_TNP DOMAIN-CONTAINING"/>
    <property type="match status" value="1"/>
</dbReference>
<evidence type="ECO:0000256" key="1">
    <source>
        <dbReference type="SAM" id="MobiDB-lite"/>
    </source>
</evidence>
<evidence type="ECO:0000259" key="2">
    <source>
        <dbReference type="SMART" id="SM01321"/>
    </source>
</evidence>
<dbReference type="InterPro" id="IPR036515">
    <property type="entry name" value="Transposase_17_sf"/>
</dbReference>
<dbReference type="AlphaFoldDB" id="A0A857J2Q4"/>
<name>A0A857J2Q4_9BURK</name>
<accession>A0A857J2Q4</accession>
<dbReference type="GO" id="GO:0003677">
    <property type="term" value="F:DNA binding"/>
    <property type="evidence" value="ECO:0007669"/>
    <property type="project" value="InterPro"/>
</dbReference>
<dbReference type="Proteomes" id="UP000464787">
    <property type="component" value="Chromosome"/>
</dbReference>
<dbReference type="Pfam" id="PF01797">
    <property type="entry name" value="Y1_Tnp"/>
    <property type="match status" value="1"/>
</dbReference>
<dbReference type="RefSeq" id="WP_160551727.1">
    <property type="nucleotide sequence ID" value="NZ_CP047650.1"/>
</dbReference>
<dbReference type="PANTHER" id="PTHR34322:SF2">
    <property type="entry name" value="TRANSPOSASE IS200-LIKE DOMAIN-CONTAINING PROTEIN"/>
    <property type="match status" value="1"/>
</dbReference>
<feature type="region of interest" description="Disordered" evidence="1">
    <location>
        <begin position="209"/>
        <end position="233"/>
    </location>
</feature>